<dbReference type="PANTHER" id="PTHR33678:SF2">
    <property type="match status" value="1"/>
</dbReference>
<sequence>MKNINERPQITDETVVAYSLCSRKAFLLLHNKVALGGLHEYVEIIREQAVAARTDYFSDLRKAGYSIGDFDSNHDNADFLCNVTLKFEDLKVTCDLLRKNHYEPRIVVGTHLISKEHKIHLALVGYILNECYHKKLLTGQIITKALETRSIQLEKLITTIQKILKVLRRFGHANSKCPPMIRNKHCSLCEFRMQCFEEIESKDDLALLDRMTPKMLSQYHNKGIFTVNQLSYLFKPRRRKKRSTPLPTTFKVELQALAIRTNKIYLHETPDLHEHPIEIYLDIEGITDEQYYYLFGIHICKDAYIERYNFWVDSYQDTEVVFSKVISLLNGEAGAPIFHYGNFEPKVLEKVSKKFELDIQTIQKRLINVTSFVFGKIYFPVRSNNLKDLGRVIGATWSHHNASGLQSLVWRYRWEQTKDPSLKEVLITYNREDCDALRMLCDELKNICKFSDSRTDIDFANKPKVESSKLGKDIHHDFEGILKSAHATYKKRRISLRSEENDIKPVQIKPGGQKGHLAYCRIVPKRANRLVKVRSKQNCTRHPSLSLETMQDESEYTTIDLVFTGNGCRKIITKYVGKKKYCTSCHRIFHPPKISKFAGRLYDHGFLAWMGYQRVVLRLPYNVISQTADDLFGERLTQGTVVNAFNYLEKYYRKTNEQLLTRILDSPYIHVDETKINIQGVDNFVWGITNGVHVYFIMTETRETIHLEKWFNSYSGVLVTDFYPGFDSFTCLHQKCLVHLIRDLNDDLWKNPFNVELESFANNFKELINPVFADVGRYGLKKRHLRKHEKSLDKFYHKYIDESAYDYEITQKYQKRFQKYRAGLFTFLNRDDIPWNNNTAERALRHIAVQRKISGYFHKRVAPQYLTLLGIAQTCRFQDKSFLRFMLSQEINVDLFKQPRRQAKSEVVSKKRVNVNSELKRDEKYPNSNKSK</sequence>
<dbReference type="InterPro" id="IPR019993">
    <property type="entry name" value="RecB_nuclease_TM0106_put"/>
</dbReference>
<dbReference type="InterPro" id="IPR038720">
    <property type="entry name" value="YprB_RNase_H-like_dom"/>
</dbReference>
<dbReference type="EMBL" id="BAOS01000034">
    <property type="protein sequence ID" value="GAX62482.1"/>
    <property type="molecule type" value="Genomic_DNA"/>
</dbReference>
<dbReference type="OrthoDB" id="264316at2"/>
<evidence type="ECO:0000313" key="3">
    <source>
        <dbReference type="EMBL" id="GAX62482.1"/>
    </source>
</evidence>
<accession>A0A286U2X2</accession>
<reference evidence="4" key="1">
    <citation type="journal article" date="2017" name="Environ. Microbiol. Rep.">
        <title>Genetic Diversity of Marine Anaerobic Ammonium-Oxidizing Bacteria as Revealed by Genomic and Proteomic Analyses of 'Candidatus Scalindua japonica'.</title>
        <authorList>
            <person name="Oshiki M."/>
            <person name="Mizuto K."/>
            <person name="Kimura Z."/>
            <person name="Kindaichi T."/>
            <person name="Satoh H."/>
            <person name="Okabe S."/>
        </authorList>
    </citation>
    <scope>NUCLEOTIDE SEQUENCE [LARGE SCALE GENOMIC DNA]</scope>
    <source>
        <strain evidence="4">husup-a2</strain>
    </source>
</reference>
<feature type="domain" description="Transposase IS66 central" evidence="1">
    <location>
        <begin position="601"/>
        <end position="859"/>
    </location>
</feature>
<feature type="domain" description="YprB ribonuclease H-like" evidence="2">
    <location>
        <begin position="279"/>
        <end position="444"/>
    </location>
</feature>
<dbReference type="NCBIfam" id="TIGR03491">
    <property type="entry name" value="TM0106 family RecB-like putative nuclease"/>
    <property type="match status" value="1"/>
</dbReference>
<organism evidence="3 4">
    <name type="scientific">Candidatus Scalindua japonica</name>
    <dbReference type="NCBI Taxonomy" id="1284222"/>
    <lineage>
        <taxon>Bacteria</taxon>
        <taxon>Pseudomonadati</taxon>
        <taxon>Planctomycetota</taxon>
        <taxon>Candidatus Brocadiia</taxon>
        <taxon>Candidatus Brocadiales</taxon>
        <taxon>Candidatus Scalinduaceae</taxon>
        <taxon>Candidatus Scalindua</taxon>
    </lineage>
</organism>
<name>A0A286U2X2_9BACT</name>
<keyword evidence="4" id="KW-1185">Reference proteome</keyword>
<evidence type="ECO:0000313" key="4">
    <source>
        <dbReference type="Proteomes" id="UP000218542"/>
    </source>
</evidence>
<dbReference type="InterPro" id="IPR004291">
    <property type="entry name" value="Transposase_IS66_central"/>
</dbReference>
<proteinExistence type="predicted"/>
<dbReference type="PANTHER" id="PTHR33678">
    <property type="entry name" value="BLL1576 PROTEIN"/>
    <property type="match status" value="1"/>
</dbReference>
<dbReference type="Pfam" id="PF13482">
    <property type="entry name" value="RNase_H_2"/>
    <property type="match status" value="1"/>
</dbReference>
<dbReference type="AlphaFoldDB" id="A0A286U2X2"/>
<protein>
    <submittedName>
        <fullName evidence="3">Transposase IS66</fullName>
    </submittedName>
</protein>
<evidence type="ECO:0000259" key="1">
    <source>
        <dbReference type="Pfam" id="PF03050"/>
    </source>
</evidence>
<comment type="caution">
    <text evidence="3">The sequence shown here is derived from an EMBL/GenBank/DDBJ whole genome shotgun (WGS) entry which is preliminary data.</text>
</comment>
<gene>
    <name evidence="3" type="ORF">SCALIN_C34_0033</name>
</gene>
<dbReference type="InterPro" id="IPR052344">
    <property type="entry name" value="Transposase-related"/>
</dbReference>
<dbReference type="Proteomes" id="UP000218542">
    <property type="component" value="Unassembled WGS sequence"/>
</dbReference>
<evidence type="ECO:0000259" key="2">
    <source>
        <dbReference type="Pfam" id="PF13482"/>
    </source>
</evidence>
<dbReference type="Pfam" id="PF03050">
    <property type="entry name" value="DDE_Tnp_IS66"/>
    <property type="match status" value="1"/>
</dbReference>
<dbReference type="RefSeq" id="WP_096895872.1">
    <property type="nucleotide sequence ID" value="NZ_BAOS01000034.1"/>
</dbReference>